<dbReference type="EMBL" id="FWWR01000009">
    <property type="protein sequence ID" value="SMB80447.1"/>
    <property type="molecule type" value="Genomic_DNA"/>
</dbReference>
<dbReference type="Pfam" id="PF00941">
    <property type="entry name" value="FAD_binding_5"/>
    <property type="match status" value="1"/>
</dbReference>
<dbReference type="InterPro" id="IPR036683">
    <property type="entry name" value="CO_DH_flav_C_dom_sf"/>
</dbReference>
<dbReference type="InterPro" id="IPR050031">
    <property type="entry name" value="XdhB_XDHase"/>
</dbReference>
<keyword evidence="2" id="KW-0560">Oxidoreductase</keyword>
<evidence type="ECO:0000259" key="3">
    <source>
        <dbReference type="PROSITE" id="PS51387"/>
    </source>
</evidence>
<evidence type="ECO:0000313" key="5">
    <source>
        <dbReference type="Proteomes" id="UP000192368"/>
    </source>
</evidence>
<dbReference type="InterPro" id="IPR005107">
    <property type="entry name" value="CO_DH_flav_C"/>
</dbReference>
<dbReference type="Gene3D" id="3.30.43.10">
    <property type="entry name" value="Uridine Diphospho-n-acetylenolpyruvylglucosamine Reductase, domain 2"/>
    <property type="match status" value="1"/>
</dbReference>
<organism evidence="4 5">
    <name type="scientific">Peptoniphilus asaccharolyticus DSM 20463</name>
    <dbReference type="NCBI Taxonomy" id="573058"/>
    <lineage>
        <taxon>Bacteria</taxon>
        <taxon>Bacillati</taxon>
        <taxon>Bacillota</taxon>
        <taxon>Tissierellia</taxon>
        <taxon>Tissierellales</taxon>
        <taxon>Peptoniphilaceae</taxon>
        <taxon>Peptoniphilus</taxon>
    </lineage>
</organism>
<dbReference type="GO" id="GO:0002197">
    <property type="term" value="C:xanthine dehydrogenase complex"/>
    <property type="evidence" value="ECO:0007669"/>
    <property type="project" value="InterPro"/>
</dbReference>
<dbReference type="PANTHER" id="PTHR42659">
    <property type="entry name" value="XANTHINE DEHYDROGENASE SUBUNIT C-RELATED"/>
    <property type="match status" value="1"/>
</dbReference>
<feature type="domain" description="FAD-binding PCMH-type" evidence="3">
    <location>
        <begin position="1"/>
        <end position="176"/>
    </location>
</feature>
<evidence type="ECO:0000256" key="2">
    <source>
        <dbReference type="ARBA" id="ARBA00023002"/>
    </source>
</evidence>
<dbReference type="Gene3D" id="3.30.465.10">
    <property type="match status" value="1"/>
</dbReference>
<protein>
    <submittedName>
        <fullName evidence="4">Xanthine dehydrogenase FAD-binding subunit</fullName>
    </submittedName>
</protein>
<proteinExistence type="predicted"/>
<dbReference type="PROSITE" id="PS51387">
    <property type="entry name" value="FAD_PCMH"/>
    <property type="match status" value="1"/>
</dbReference>
<dbReference type="RefSeq" id="WP_084229946.1">
    <property type="nucleotide sequence ID" value="NZ_FWWR01000009.1"/>
</dbReference>
<evidence type="ECO:0000256" key="1">
    <source>
        <dbReference type="ARBA" id="ARBA00022630"/>
    </source>
</evidence>
<dbReference type="GO" id="GO:0004854">
    <property type="term" value="F:xanthine dehydrogenase activity"/>
    <property type="evidence" value="ECO:0007669"/>
    <property type="project" value="InterPro"/>
</dbReference>
<dbReference type="PANTHER" id="PTHR42659:SF9">
    <property type="entry name" value="XANTHINE DEHYDROGENASE FAD-BINDING SUBUNIT XDHB-RELATED"/>
    <property type="match status" value="1"/>
</dbReference>
<dbReference type="Pfam" id="PF03450">
    <property type="entry name" value="CO_deh_flav_C"/>
    <property type="match status" value="1"/>
</dbReference>
<sequence>MYDIKKIYEAFTVDEAIELLREHPEAKILGGGSDVLIKIREGKMAGEELVSIYMIDEIRGISMDEDETLRIGALTSFSHITQNELIQKYCPTLGEAVDTAGGPQLRNIATIGGNISNGVPSADSTTTLHAWDAIVEIKGENGVREVPITEFYIKTGVVDLKPTELVTALKIKKESYEGYYGHYFKYAMRNAMDIATSGCSISCKFSGENIVEDVRTAFGVAGPIPLRTPEAEKFLKGKPLTAENINAFAEEAIKELKPRDSWRASKDLRVHILKEISRRSLVECLKAYKGGQNA</sequence>
<keyword evidence="5" id="KW-1185">Reference proteome</keyword>
<keyword evidence="1" id="KW-0285">Flavoprotein</keyword>
<dbReference type="NCBIfam" id="NF043083">
    <property type="entry name" value="XdhB_XDHase"/>
    <property type="match status" value="1"/>
</dbReference>
<dbReference type="Gene3D" id="3.30.390.50">
    <property type="entry name" value="CO dehydrogenase flavoprotein, C-terminal domain"/>
    <property type="match status" value="1"/>
</dbReference>
<name>A0A1W1UH99_PEPAS</name>
<dbReference type="InterPro" id="IPR016169">
    <property type="entry name" value="FAD-bd_PCMH_sub2"/>
</dbReference>
<dbReference type="InterPro" id="IPR016166">
    <property type="entry name" value="FAD-bd_PCMH"/>
</dbReference>
<dbReference type="InterPro" id="IPR036318">
    <property type="entry name" value="FAD-bd_PCMH-like_sf"/>
</dbReference>
<dbReference type="AlphaFoldDB" id="A0A1W1UH99"/>
<dbReference type="OrthoDB" id="9774454at2"/>
<dbReference type="InterPro" id="IPR002346">
    <property type="entry name" value="Mopterin_DH_FAD-bd"/>
</dbReference>
<dbReference type="SMART" id="SM01092">
    <property type="entry name" value="CO_deh_flav_C"/>
    <property type="match status" value="1"/>
</dbReference>
<dbReference type="GO" id="GO:0071949">
    <property type="term" value="F:FAD binding"/>
    <property type="evidence" value="ECO:0007669"/>
    <property type="project" value="InterPro"/>
</dbReference>
<dbReference type="SUPFAM" id="SSF56176">
    <property type="entry name" value="FAD-binding/transporter-associated domain-like"/>
    <property type="match status" value="1"/>
</dbReference>
<gene>
    <name evidence="4" type="ORF">SAMN00017477_0238</name>
</gene>
<dbReference type="InterPro" id="IPR016167">
    <property type="entry name" value="FAD-bd_PCMH_sub1"/>
</dbReference>
<reference evidence="5" key="1">
    <citation type="submission" date="2017-04" db="EMBL/GenBank/DDBJ databases">
        <authorList>
            <person name="Varghese N."/>
            <person name="Submissions S."/>
        </authorList>
    </citation>
    <scope>NUCLEOTIDE SEQUENCE [LARGE SCALE GENOMIC DNA]</scope>
    <source>
        <strain evidence="5">DSM 20463</strain>
    </source>
</reference>
<accession>A0A1W1UH99</accession>
<dbReference type="InterPro" id="IPR051312">
    <property type="entry name" value="Diverse_Substr_Oxidored"/>
</dbReference>
<dbReference type="SUPFAM" id="SSF55447">
    <property type="entry name" value="CO dehydrogenase flavoprotein C-terminal domain-like"/>
    <property type="match status" value="1"/>
</dbReference>
<dbReference type="Proteomes" id="UP000192368">
    <property type="component" value="Unassembled WGS sequence"/>
</dbReference>
<evidence type="ECO:0000313" key="4">
    <source>
        <dbReference type="EMBL" id="SMB80447.1"/>
    </source>
</evidence>
<dbReference type="STRING" id="573058.SAMN00017477_0238"/>
<dbReference type="NCBIfam" id="NF007427">
    <property type="entry name" value="PRK09971.1"/>
    <property type="match status" value="1"/>
</dbReference>